<keyword evidence="1" id="KW-0472">Membrane</keyword>
<keyword evidence="1" id="KW-1133">Transmembrane helix</keyword>
<organism evidence="2">
    <name type="scientific">Mesocestoides corti</name>
    <name type="common">Flatworm</name>
    <dbReference type="NCBI Taxonomy" id="53468"/>
    <lineage>
        <taxon>Eukaryota</taxon>
        <taxon>Metazoa</taxon>
        <taxon>Spiralia</taxon>
        <taxon>Lophotrochozoa</taxon>
        <taxon>Platyhelminthes</taxon>
        <taxon>Cestoda</taxon>
        <taxon>Eucestoda</taxon>
        <taxon>Cyclophyllidea</taxon>
        <taxon>Mesocestoididae</taxon>
        <taxon>Mesocestoides</taxon>
    </lineage>
</organism>
<protein>
    <submittedName>
        <fullName evidence="2">TMhelix containing protein</fullName>
    </submittedName>
</protein>
<evidence type="ECO:0000256" key="1">
    <source>
        <dbReference type="SAM" id="Phobius"/>
    </source>
</evidence>
<dbReference type="WBParaSite" id="MCU_001484-RA">
    <property type="protein sequence ID" value="MCU_001484-RA"/>
    <property type="gene ID" value="MCU_001484"/>
</dbReference>
<evidence type="ECO:0000313" key="2">
    <source>
        <dbReference type="WBParaSite" id="MCU_001484-RA"/>
    </source>
</evidence>
<sequence>MIVPHWKSASCGWIRMYLTNSPLEVAVVLLVMAMMTIMMIAQKASTTAKRLAKIIDSVL</sequence>
<reference evidence="2" key="1">
    <citation type="submission" date="2019-11" db="UniProtKB">
        <authorList>
            <consortium name="WormBaseParasite"/>
        </authorList>
    </citation>
    <scope>IDENTIFICATION</scope>
</reference>
<keyword evidence="1" id="KW-0812">Transmembrane</keyword>
<accession>A0A5K3ELR7</accession>
<feature type="transmembrane region" description="Helical" evidence="1">
    <location>
        <begin position="23"/>
        <end position="41"/>
    </location>
</feature>
<name>A0A5K3ELR7_MESCO</name>
<dbReference type="AlphaFoldDB" id="A0A5K3ELR7"/>
<proteinExistence type="predicted"/>